<gene>
    <name evidence="4" type="ORF">RJ639_034183</name>
</gene>
<dbReference type="GO" id="GO:0016746">
    <property type="term" value="F:acyltransferase activity"/>
    <property type="evidence" value="ECO:0007669"/>
    <property type="project" value="UniProtKB-KW"/>
</dbReference>
<comment type="similarity">
    <text evidence="1">Belongs to the plant acyltransferase family.</text>
</comment>
<name>A0AA88WSN1_9ASTE</name>
<keyword evidence="2" id="KW-0808">Transferase</keyword>
<reference evidence="4" key="1">
    <citation type="submission" date="2022-12" db="EMBL/GenBank/DDBJ databases">
        <title>Draft genome assemblies for two species of Escallonia (Escalloniales).</title>
        <authorList>
            <person name="Chanderbali A."/>
            <person name="Dervinis C."/>
            <person name="Anghel I."/>
            <person name="Soltis D."/>
            <person name="Soltis P."/>
            <person name="Zapata F."/>
        </authorList>
    </citation>
    <scope>NUCLEOTIDE SEQUENCE</scope>
    <source>
        <strain evidence="4">UCBG64.0493</strain>
        <tissue evidence="4">Leaf</tissue>
    </source>
</reference>
<evidence type="ECO:0000313" key="5">
    <source>
        <dbReference type="Proteomes" id="UP001188597"/>
    </source>
</evidence>
<evidence type="ECO:0000256" key="1">
    <source>
        <dbReference type="ARBA" id="ARBA00009861"/>
    </source>
</evidence>
<organism evidence="4 5">
    <name type="scientific">Escallonia herrerae</name>
    <dbReference type="NCBI Taxonomy" id="1293975"/>
    <lineage>
        <taxon>Eukaryota</taxon>
        <taxon>Viridiplantae</taxon>
        <taxon>Streptophyta</taxon>
        <taxon>Embryophyta</taxon>
        <taxon>Tracheophyta</taxon>
        <taxon>Spermatophyta</taxon>
        <taxon>Magnoliopsida</taxon>
        <taxon>eudicotyledons</taxon>
        <taxon>Gunneridae</taxon>
        <taxon>Pentapetalae</taxon>
        <taxon>asterids</taxon>
        <taxon>campanulids</taxon>
        <taxon>Escalloniales</taxon>
        <taxon>Escalloniaceae</taxon>
        <taxon>Escallonia</taxon>
    </lineage>
</organism>
<dbReference type="EMBL" id="JAVXUP010000237">
    <property type="protein sequence ID" value="KAK3033336.1"/>
    <property type="molecule type" value="Genomic_DNA"/>
</dbReference>
<keyword evidence="5" id="KW-1185">Reference proteome</keyword>
<dbReference type="Pfam" id="PF02458">
    <property type="entry name" value="Transferase"/>
    <property type="match status" value="1"/>
</dbReference>
<dbReference type="PANTHER" id="PTHR31623">
    <property type="entry name" value="F21J9.9"/>
    <property type="match status" value="1"/>
</dbReference>
<dbReference type="InterPro" id="IPR023213">
    <property type="entry name" value="CAT-like_dom_sf"/>
</dbReference>
<evidence type="ECO:0000256" key="2">
    <source>
        <dbReference type="ARBA" id="ARBA00022679"/>
    </source>
</evidence>
<evidence type="ECO:0000313" key="4">
    <source>
        <dbReference type="EMBL" id="KAK3033336.1"/>
    </source>
</evidence>
<proteinExistence type="inferred from homology"/>
<dbReference type="Gene3D" id="3.30.559.10">
    <property type="entry name" value="Chloramphenicol acetyltransferase-like domain"/>
    <property type="match status" value="2"/>
</dbReference>
<comment type="caution">
    <text evidence="4">The sequence shown here is derived from an EMBL/GenBank/DDBJ whole genome shotgun (WGS) entry which is preliminary data.</text>
</comment>
<dbReference type="Proteomes" id="UP001188597">
    <property type="component" value="Unassembled WGS sequence"/>
</dbReference>
<dbReference type="AlphaFoldDB" id="A0AA88WSN1"/>
<sequence>MRRKARDRKLCRGWHWELKKLHGVADIQLSNIMATSSDSDKEMEIRELIKDLSRRVTELRQENEGGGADDVIALTQELSSTALHVTATETCTASAVSSTSTSTAHTVVHDDAFMFHSLKDGQSFMRGKGKDRQLRQRCIWLGSHLIILSEESSSISIVVMLGGVDELVAETEQAMSEEGTNMEVEVISTETIRPSSPTPSHLKAYKISFLDQLIVPGQYIPFFTYYTPPMRDATKAPNSISGQRILKDSLSETLTRFYPLAGRVQNQDQYVINCNDKGLVFSTARVNNCAMADFLSSTQPKVELLYQFLPTLPPTTKIGGDDNGKDDDDDDDGPAQLAIQLNIFSCGGVALCVCFGHTIIDATTISAFLNCWSSIILAKDAARCKVSVITPDYSAPSLFPQTDKESLPPHLTLGAGRKPEPELRIVTKRIVFKATAVEGLRALAASEHVPRPSRFEATACFIWKHCMAASSIIRGSQVPSFMGFSADVRRRMVPPLSRHSVGNLLWMLLTERCTDCSAEFDGLVSLLRKALNRFQSKFVPRLQGPEMYEAVSQSIQEIYGDASIRNANPYAFVSWCNMGFNEVDLGWGKPAWVSFIGGASRFKNVTFLLDGAKEGEIDAWVTLDQREMDILEANPEFLAFASLNPPIMVNS</sequence>
<protein>
    <submittedName>
        <fullName evidence="4">Uncharacterized protein</fullName>
    </submittedName>
</protein>
<dbReference type="PANTHER" id="PTHR31623:SF110">
    <property type="entry name" value="VINORINE SYNTHASE-LIKE"/>
    <property type="match status" value="1"/>
</dbReference>
<accession>A0AA88WSN1</accession>
<evidence type="ECO:0000256" key="3">
    <source>
        <dbReference type="ARBA" id="ARBA00023315"/>
    </source>
</evidence>
<keyword evidence="3" id="KW-0012">Acyltransferase</keyword>